<dbReference type="AlphaFoldDB" id="W7XCB1"/>
<dbReference type="Proteomes" id="UP000009168">
    <property type="component" value="Unassembled WGS sequence"/>
</dbReference>
<keyword evidence="2" id="KW-1185">Reference proteome</keyword>
<dbReference type="RefSeq" id="XP_012656104.1">
    <property type="nucleotide sequence ID" value="XM_012800650.1"/>
</dbReference>
<dbReference type="EMBL" id="GG662311">
    <property type="protein sequence ID" value="EWS71371.1"/>
    <property type="molecule type" value="Genomic_DNA"/>
</dbReference>
<sequence length="209" mass="25299">MEQYSILIYSKKGSQNGNVITFTRCIKIKLEKYKVYSRLFRQKLQFTRYLQKKYNLVTLFYILHESYVPSYIHRQIHTYKKTNKKHNTGQIYHQKIIIDTTNKKFKMNKLTFCGNNIIIQKATLTNIKNIGIELVGWAIFQLFTLVQMVKKIVLFLVFQNFQLQQYIYCVQKKFIMMKQSDKAHFTFQNQFLYKGMSYQSRKFSIQRQK</sequence>
<proteinExistence type="predicted"/>
<dbReference type="GeneID" id="24440924"/>
<accession>W7XCB1</accession>
<name>W7XCB1_TETTS</name>
<organism evidence="1 2">
    <name type="scientific">Tetrahymena thermophila (strain SB210)</name>
    <dbReference type="NCBI Taxonomy" id="312017"/>
    <lineage>
        <taxon>Eukaryota</taxon>
        <taxon>Sar</taxon>
        <taxon>Alveolata</taxon>
        <taxon>Ciliophora</taxon>
        <taxon>Intramacronucleata</taxon>
        <taxon>Oligohymenophorea</taxon>
        <taxon>Hymenostomatida</taxon>
        <taxon>Tetrahymenina</taxon>
        <taxon>Tetrahymenidae</taxon>
        <taxon>Tetrahymena</taxon>
    </lineage>
</organism>
<dbReference type="KEGG" id="tet:TTHERM_000852969"/>
<gene>
    <name evidence="1" type="ORF">TTHERM_000852969</name>
</gene>
<reference evidence="2" key="1">
    <citation type="journal article" date="2006" name="PLoS Biol.">
        <title>Macronuclear genome sequence of the ciliate Tetrahymena thermophila, a model eukaryote.</title>
        <authorList>
            <person name="Eisen J.A."/>
            <person name="Coyne R.S."/>
            <person name="Wu M."/>
            <person name="Wu D."/>
            <person name="Thiagarajan M."/>
            <person name="Wortman J.R."/>
            <person name="Badger J.H."/>
            <person name="Ren Q."/>
            <person name="Amedeo P."/>
            <person name="Jones K.M."/>
            <person name="Tallon L.J."/>
            <person name="Delcher A.L."/>
            <person name="Salzberg S.L."/>
            <person name="Silva J.C."/>
            <person name="Haas B.J."/>
            <person name="Majoros W.H."/>
            <person name="Farzad M."/>
            <person name="Carlton J.M."/>
            <person name="Smith R.K. Jr."/>
            <person name="Garg J."/>
            <person name="Pearlman R.E."/>
            <person name="Karrer K.M."/>
            <person name="Sun L."/>
            <person name="Manning G."/>
            <person name="Elde N.C."/>
            <person name="Turkewitz A.P."/>
            <person name="Asai D.J."/>
            <person name="Wilkes D.E."/>
            <person name="Wang Y."/>
            <person name="Cai H."/>
            <person name="Collins K."/>
            <person name="Stewart B.A."/>
            <person name="Lee S.R."/>
            <person name="Wilamowska K."/>
            <person name="Weinberg Z."/>
            <person name="Ruzzo W.L."/>
            <person name="Wloga D."/>
            <person name="Gaertig J."/>
            <person name="Frankel J."/>
            <person name="Tsao C.-C."/>
            <person name="Gorovsky M.A."/>
            <person name="Keeling P.J."/>
            <person name="Waller R.F."/>
            <person name="Patron N.J."/>
            <person name="Cherry J.M."/>
            <person name="Stover N.A."/>
            <person name="Krieger C.J."/>
            <person name="del Toro C."/>
            <person name="Ryder H.F."/>
            <person name="Williamson S.C."/>
            <person name="Barbeau R.A."/>
            <person name="Hamilton E.P."/>
            <person name="Orias E."/>
        </authorList>
    </citation>
    <scope>NUCLEOTIDE SEQUENCE [LARGE SCALE GENOMIC DNA]</scope>
    <source>
        <strain evidence="2">SB210</strain>
    </source>
</reference>
<protein>
    <submittedName>
        <fullName evidence="1">Uncharacterized protein</fullName>
    </submittedName>
</protein>
<evidence type="ECO:0000313" key="1">
    <source>
        <dbReference type="EMBL" id="EWS71371.1"/>
    </source>
</evidence>
<dbReference type="InParanoid" id="W7XCB1"/>
<evidence type="ECO:0000313" key="2">
    <source>
        <dbReference type="Proteomes" id="UP000009168"/>
    </source>
</evidence>